<dbReference type="Gene3D" id="3.40.50.2300">
    <property type="match status" value="1"/>
</dbReference>
<keyword evidence="7" id="KW-0804">Transcription</keyword>
<dbReference type="Proteomes" id="UP000005953">
    <property type="component" value="Unassembled WGS sequence"/>
</dbReference>
<keyword evidence="13" id="KW-1185">Reference proteome</keyword>
<evidence type="ECO:0000256" key="9">
    <source>
        <dbReference type="PROSITE-ProRule" id="PRU01091"/>
    </source>
</evidence>
<keyword evidence="5" id="KW-0805">Transcription regulation</keyword>
<keyword evidence="3 8" id="KW-0597">Phosphoprotein</keyword>
<keyword evidence="4" id="KW-0902">Two-component regulatory system</keyword>
<evidence type="ECO:0000256" key="6">
    <source>
        <dbReference type="ARBA" id="ARBA00023125"/>
    </source>
</evidence>
<dbReference type="STRING" id="314283.MED297_10271"/>
<evidence type="ECO:0000259" key="10">
    <source>
        <dbReference type="PROSITE" id="PS50110"/>
    </source>
</evidence>
<dbReference type="GO" id="GO:0006355">
    <property type="term" value="P:regulation of DNA-templated transcription"/>
    <property type="evidence" value="ECO:0007669"/>
    <property type="project" value="InterPro"/>
</dbReference>
<reference evidence="12 13" key="1">
    <citation type="submission" date="2006-02" db="EMBL/GenBank/DDBJ databases">
        <authorList>
            <person name="Pinhassi J."/>
            <person name="Pedros-Alio C."/>
            <person name="Ferriera S."/>
            <person name="Johnson J."/>
            <person name="Kravitz S."/>
            <person name="Halpern A."/>
            <person name="Remington K."/>
            <person name="Beeson K."/>
            <person name="Tran B."/>
            <person name="Rogers Y.-H."/>
            <person name="Friedman R."/>
            <person name="Venter J.C."/>
        </authorList>
    </citation>
    <scope>NUCLEOTIDE SEQUENCE [LARGE SCALE GENOMIC DNA]</scope>
    <source>
        <strain evidence="12 13">MED297</strain>
    </source>
</reference>
<dbReference type="AlphaFoldDB" id="A4BAD2"/>
<evidence type="ECO:0000256" key="4">
    <source>
        <dbReference type="ARBA" id="ARBA00023012"/>
    </source>
</evidence>
<feature type="domain" description="Response regulatory" evidence="10">
    <location>
        <begin position="5"/>
        <end position="118"/>
    </location>
</feature>
<dbReference type="GO" id="GO:0032993">
    <property type="term" value="C:protein-DNA complex"/>
    <property type="evidence" value="ECO:0007669"/>
    <property type="project" value="TreeGrafter"/>
</dbReference>
<feature type="domain" description="OmpR/PhoB-type" evidence="11">
    <location>
        <begin position="132"/>
        <end position="230"/>
    </location>
</feature>
<dbReference type="Pfam" id="PF00486">
    <property type="entry name" value="Trans_reg_C"/>
    <property type="match status" value="1"/>
</dbReference>
<gene>
    <name evidence="12" type="ORF">MED297_10271</name>
</gene>
<dbReference type="InterPro" id="IPR001867">
    <property type="entry name" value="OmpR/PhoB-type_DNA-bd"/>
</dbReference>
<dbReference type="SMART" id="SM00862">
    <property type="entry name" value="Trans_reg_C"/>
    <property type="match status" value="1"/>
</dbReference>
<dbReference type="Gene3D" id="1.10.10.10">
    <property type="entry name" value="Winged helix-like DNA-binding domain superfamily/Winged helix DNA-binding domain"/>
    <property type="match status" value="1"/>
</dbReference>
<dbReference type="PANTHER" id="PTHR48111">
    <property type="entry name" value="REGULATOR OF RPOS"/>
    <property type="match status" value="1"/>
</dbReference>
<evidence type="ECO:0000256" key="7">
    <source>
        <dbReference type="ARBA" id="ARBA00023163"/>
    </source>
</evidence>
<evidence type="ECO:0000256" key="3">
    <source>
        <dbReference type="ARBA" id="ARBA00022553"/>
    </source>
</evidence>
<dbReference type="InterPro" id="IPR039420">
    <property type="entry name" value="WalR-like"/>
</dbReference>
<dbReference type="PROSITE" id="PS51755">
    <property type="entry name" value="OMPR_PHOB"/>
    <property type="match status" value="1"/>
</dbReference>
<dbReference type="FunFam" id="1.10.10.10:FF:000099">
    <property type="entry name" value="Two-component system response regulator TorR"/>
    <property type="match status" value="1"/>
</dbReference>
<evidence type="ECO:0000256" key="2">
    <source>
        <dbReference type="ARBA" id="ARBA00022490"/>
    </source>
</evidence>
<dbReference type="InterPro" id="IPR011006">
    <property type="entry name" value="CheY-like_superfamily"/>
</dbReference>
<name>A4BAD2_9GAMM</name>
<dbReference type="PANTHER" id="PTHR48111:SF47">
    <property type="entry name" value="TRANSCRIPTIONAL REGULATORY PROTEIN RSTA"/>
    <property type="match status" value="1"/>
</dbReference>
<dbReference type="GO" id="GO:0000156">
    <property type="term" value="F:phosphorelay response regulator activity"/>
    <property type="evidence" value="ECO:0007669"/>
    <property type="project" value="TreeGrafter"/>
</dbReference>
<feature type="DNA-binding region" description="OmpR/PhoB-type" evidence="9">
    <location>
        <begin position="132"/>
        <end position="230"/>
    </location>
</feature>
<evidence type="ECO:0000313" key="12">
    <source>
        <dbReference type="EMBL" id="EAR10888.1"/>
    </source>
</evidence>
<dbReference type="InterPro" id="IPR036388">
    <property type="entry name" value="WH-like_DNA-bd_sf"/>
</dbReference>
<sequence length="234" mass="26303">MSTPHILLVEDDASLATWIADYLTNQGYDITLATNGIDAVTLIRDDQPDLVLLDVNLPGKDGFDVCREVRVFYHRPILIMTARLEETDEVLGLEMGADDYITKPVRPRALLARIKGLLKRELHNPVPDVASDQKLRLGALVIDATARTTTLHDEPVRISSNEFDVLWYLASHAGTIVTREQLLKDVRGLEYDGFDRSMDVLVSRIRKKLGSAEHPDRIKTVWGKGYLLVTDAWS</sequence>
<comment type="subcellular location">
    <subcellularLocation>
        <location evidence="1">Cytoplasm</location>
    </subcellularLocation>
</comment>
<dbReference type="HOGENOM" id="CLU_000445_30_4_6"/>
<evidence type="ECO:0000256" key="5">
    <source>
        <dbReference type="ARBA" id="ARBA00023015"/>
    </source>
</evidence>
<evidence type="ECO:0000256" key="1">
    <source>
        <dbReference type="ARBA" id="ARBA00004496"/>
    </source>
</evidence>
<protein>
    <submittedName>
        <fullName evidence="12">Transcriptional regulatory protein RstA</fullName>
    </submittedName>
</protein>
<evidence type="ECO:0000256" key="8">
    <source>
        <dbReference type="PROSITE-ProRule" id="PRU00169"/>
    </source>
</evidence>
<comment type="caution">
    <text evidence="12">The sequence shown here is derived from an EMBL/GenBank/DDBJ whole genome shotgun (WGS) entry which is preliminary data.</text>
</comment>
<dbReference type="OrthoDB" id="9802426at2"/>
<evidence type="ECO:0000259" key="11">
    <source>
        <dbReference type="PROSITE" id="PS51755"/>
    </source>
</evidence>
<organism evidence="12 13">
    <name type="scientific">Reinekea blandensis MED297</name>
    <dbReference type="NCBI Taxonomy" id="314283"/>
    <lineage>
        <taxon>Bacteria</taxon>
        <taxon>Pseudomonadati</taxon>
        <taxon>Pseudomonadota</taxon>
        <taxon>Gammaproteobacteria</taxon>
        <taxon>Oceanospirillales</taxon>
        <taxon>Saccharospirillaceae</taxon>
        <taxon>Reinekea</taxon>
    </lineage>
</organism>
<dbReference type="EMBL" id="AAOE01000002">
    <property type="protein sequence ID" value="EAR10888.1"/>
    <property type="molecule type" value="Genomic_DNA"/>
</dbReference>
<dbReference type="GO" id="GO:0005829">
    <property type="term" value="C:cytosol"/>
    <property type="evidence" value="ECO:0007669"/>
    <property type="project" value="TreeGrafter"/>
</dbReference>
<dbReference type="InterPro" id="IPR001789">
    <property type="entry name" value="Sig_transdc_resp-reg_receiver"/>
</dbReference>
<dbReference type="CDD" id="cd00383">
    <property type="entry name" value="trans_reg_C"/>
    <property type="match status" value="1"/>
</dbReference>
<accession>A4BAD2</accession>
<dbReference type="SMART" id="SM00448">
    <property type="entry name" value="REC"/>
    <property type="match status" value="1"/>
</dbReference>
<evidence type="ECO:0000313" key="13">
    <source>
        <dbReference type="Proteomes" id="UP000005953"/>
    </source>
</evidence>
<keyword evidence="2" id="KW-0963">Cytoplasm</keyword>
<dbReference type="PROSITE" id="PS50110">
    <property type="entry name" value="RESPONSE_REGULATORY"/>
    <property type="match status" value="1"/>
</dbReference>
<dbReference type="GO" id="GO:0000976">
    <property type="term" value="F:transcription cis-regulatory region binding"/>
    <property type="evidence" value="ECO:0007669"/>
    <property type="project" value="TreeGrafter"/>
</dbReference>
<dbReference type="SUPFAM" id="SSF52172">
    <property type="entry name" value="CheY-like"/>
    <property type="match status" value="1"/>
</dbReference>
<dbReference type="Gene3D" id="6.10.250.690">
    <property type="match status" value="1"/>
</dbReference>
<proteinExistence type="predicted"/>
<feature type="modified residue" description="4-aspartylphosphate" evidence="8">
    <location>
        <position position="54"/>
    </location>
</feature>
<dbReference type="Pfam" id="PF00072">
    <property type="entry name" value="Response_reg"/>
    <property type="match status" value="1"/>
</dbReference>
<keyword evidence="6 9" id="KW-0238">DNA-binding</keyword>